<dbReference type="InterPro" id="IPR011066">
    <property type="entry name" value="MscS_channel_C_sf"/>
</dbReference>
<dbReference type="SUPFAM" id="SSF82689">
    <property type="entry name" value="Mechanosensitive channel protein MscS (YggB), C-terminal domain"/>
    <property type="match status" value="1"/>
</dbReference>
<name>A0A6C2TWN2_PONDE</name>
<evidence type="ECO:0000313" key="2">
    <source>
        <dbReference type="Proteomes" id="UP000366872"/>
    </source>
</evidence>
<organism evidence="1 2">
    <name type="scientific">Pontiella desulfatans</name>
    <dbReference type="NCBI Taxonomy" id="2750659"/>
    <lineage>
        <taxon>Bacteria</taxon>
        <taxon>Pseudomonadati</taxon>
        <taxon>Kiritimatiellota</taxon>
        <taxon>Kiritimatiellia</taxon>
        <taxon>Kiritimatiellales</taxon>
        <taxon>Pontiellaceae</taxon>
        <taxon>Pontiella</taxon>
    </lineage>
</organism>
<gene>
    <name evidence="1" type="ORF">PDESU_00628</name>
</gene>
<protein>
    <submittedName>
        <fullName evidence="1">Uncharacterized protein</fullName>
    </submittedName>
</protein>
<dbReference type="EMBL" id="CAAHFG010000001">
    <property type="protein sequence ID" value="VGO12078.1"/>
    <property type="molecule type" value="Genomic_DNA"/>
</dbReference>
<evidence type="ECO:0000313" key="1">
    <source>
        <dbReference type="EMBL" id="VGO12078.1"/>
    </source>
</evidence>
<dbReference type="Proteomes" id="UP000366872">
    <property type="component" value="Unassembled WGS sequence"/>
</dbReference>
<reference evidence="1 2" key="1">
    <citation type="submission" date="2019-04" db="EMBL/GenBank/DDBJ databases">
        <authorList>
            <person name="Van Vliet M D."/>
        </authorList>
    </citation>
    <scope>NUCLEOTIDE SEQUENCE [LARGE SCALE GENOMIC DNA]</scope>
    <source>
        <strain evidence="1 2">F1</strain>
    </source>
</reference>
<dbReference type="AlphaFoldDB" id="A0A6C2TWN2"/>
<accession>A0A6C2TWN2</accession>
<dbReference type="GO" id="GO:0016020">
    <property type="term" value="C:membrane"/>
    <property type="evidence" value="ECO:0007669"/>
    <property type="project" value="InterPro"/>
</dbReference>
<sequence>METNTIAGVEFSPEMADGSVTFKVRPWCKPADYFTVRSGVTIPFPQRGVHLTNIRKGRLPCTKR</sequence>
<proteinExistence type="predicted"/>
<keyword evidence="2" id="KW-1185">Reference proteome</keyword>